<dbReference type="EMBL" id="JACXVP010000002">
    <property type="protein sequence ID" value="KAG5626884.1"/>
    <property type="molecule type" value="Genomic_DNA"/>
</dbReference>
<evidence type="ECO:0000313" key="4">
    <source>
        <dbReference type="EMBL" id="KAG5626884.1"/>
    </source>
</evidence>
<comment type="similarity">
    <text evidence="1">Belongs to the plant acyltransferase family.</text>
</comment>
<dbReference type="GO" id="GO:0016746">
    <property type="term" value="F:acyltransferase activity"/>
    <property type="evidence" value="ECO:0007669"/>
    <property type="project" value="UniProtKB-KW"/>
</dbReference>
<dbReference type="Proteomes" id="UP000824120">
    <property type="component" value="Chromosome 2"/>
</dbReference>
<keyword evidence="3" id="KW-0012">Acyltransferase</keyword>
<dbReference type="AlphaFoldDB" id="A0A9J6AR91"/>
<evidence type="ECO:0000313" key="5">
    <source>
        <dbReference type="Proteomes" id="UP000824120"/>
    </source>
</evidence>
<sequence>MAQLVLAPSLASICDKSIIKPSSLTPSTLKYHKLSLVDQSLSNMYIPASFFYPKKQSSTDDAINSHELSHITHLLQKSLSQTLISYYPYAGRLIDNATVDCNDMGAELLSVQIKYPMSKILNHPDHCNAESLVFPKGLPWNNNVYEGGNLLVAQVSQFDCGGIAISTCLSHKIGDGCSVHSFLADWASATRNLSIPSAPRFVGDSVFASQQNNNIGPLIAPIIESNVNECIQKRFVFPNAKLDALRAKVIAESGLQNPTRAEIVSALLFKCATKAASKLTSHRSMRPSKLVHYLNVRTMTKPRLPRNAIGNLLSMFSVEATNEEETELPRLVRNLRKEVEVAYKKDQVEQNELIVEIVESIRKGKLPFETGDDDECDMYFCSNVCKFPYYSVDFGWGKPERGGIPNGPFKKMFFLFDYQTGQGVEARVMLQKQQMNEFERDEELLQFVL</sequence>
<evidence type="ECO:0000256" key="3">
    <source>
        <dbReference type="ARBA" id="ARBA00023315"/>
    </source>
</evidence>
<dbReference type="Pfam" id="PF02458">
    <property type="entry name" value="Transferase"/>
    <property type="match status" value="1"/>
</dbReference>
<proteinExistence type="inferred from homology"/>
<organism evidence="4 5">
    <name type="scientific">Solanum commersonii</name>
    <name type="common">Commerson's wild potato</name>
    <name type="synonym">Commerson's nightshade</name>
    <dbReference type="NCBI Taxonomy" id="4109"/>
    <lineage>
        <taxon>Eukaryota</taxon>
        <taxon>Viridiplantae</taxon>
        <taxon>Streptophyta</taxon>
        <taxon>Embryophyta</taxon>
        <taxon>Tracheophyta</taxon>
        <taxon>Spermatophyta</taxon>
        <taxon>Magnoliopsida</taxon>
        <taxon>eudicotyledons</taxon>
        <taxon>Gunneridae</taxon>
        <taxon>Pentapetalae</taxon>
        <taxon>asterids</taxon>
        <taxon>lamiids</taxon>
        <taxon>Solanales</taxon>
        <taxon>Solanaceae</taxon>
        <taxon>Solanoideae</taxon>
        <taxon>Solaneae</taxon>
        <taxon>Solanum</taxon>
    </lineage>
</organism>
<evidence type="ECO:0000256" key="1">
    <source>
        <dbReference type="ARBA" id="ARBA00009861"/>
    </source>
</evidence>
<name>A0A9J6AR91_SOLCO</name>
<accession>A0A9J6AR91</accession>
<protein>
    <recommendedName>
        <fullName evidence="6">Acyltransferase</fullName>
    </recommendedName>
</protein>
<dbReference type="PANTHER" id="PTHR31623">
    <property type="entry name" value="F21J9.9"/>
    <property type="match status" value="1"/>
</dbReference>
<dbReference type="OrthoDB" id="1932220at2759"/>
<gene>
    <name evidence="4" type="ORF">H5410_012102</name>
</gene>
<evidence type="ECO:0008006" key="6">
    <source>
        <dbReference type="Google" id="ProtNLM"/>
    </source>
</evidence>
<dbReference type="InterPro" id="IPR023213">
    <property type="entry name" value="CAT-like_dom_sf"/>
</dbReference>
<keyword evidence="2" id="KW-0808">Transferase</keyword>
<reference evidence="4 5" key="1">
    <citation type="submission" date="2020-09" db="EMBL/GenBank/DDBJ databases">
        <title>De no assembly of potato wild relative species, Solanum commersonii.</title>
        <authorList>
            <person name="Cho K."/>
        </authorList>
    </citation>
    <scope>NUCLEOTIDE SEQUENCE [LARGE SCALE GENOMIC DNA]</scope>
    <source>
        <strain evidence="4">LZ3.2</strain>
        <tissue evidence="4">Leaf</tissue>
    </source>
</reference>
<evidence type="ECO:0000256" key="2">
    <source>
        <dbReference type="ARBA" id="ARBA00022679"/>
    </source>
</evidence>
<dbReference type="PANTHER" id="PTHR31623:SF38">
    <property type="entry name" value="ACYLTRANSFERASE PUN1"/>
    <property type="match status" value="1"/>
</dbReference>
<comment type="caution">
    <text evidence="4">The sequence shown here is derived from an EMBL/GenBank/DDBJ whole genome shotgun (WGS) entry which is preliminary data.</text>
</comment>
<dbReference type="Gene3D" id="3.30.559.10">
    <property type="entry name" value="Chloramphenicol acetyltransferase-like domain"/>
    <property type="match status" value="2"/>
</dbReference>
<keyword evidence="5" id="KW-1185">Reference proteome</keyword>